<sequence>MTPEEEQQYIAQITSPEHTRIADEDHRRREKRRPELLRQGLIPEGLKTSSEKKK</sequence>
<comment type="caution">
    <text evidence="2">The sequence shown here is derived from an EMBL/GenBank/DDBJ whole genome shotgun (WGS) entry which is preliminary data.</text>
</comment>
<keyword evidence="3" id="KW-1185">Reference proteome</keyword>
<dbReference type="RefSeq" id="WP_210971781.1">
    <property type="nucleotide sequence ID" value="NZ_JAGPXE010000010.1"/>
</dbReference>
<reference evidence="2 3" key="1">
    <citation type="submission" date="2021-04" db="EMBL/GenBank/DDBJ databases">
        <title>Whole-genome sequencing of Saccharopolyspora endophytica KCTC 19397.</title>
        <authorList>
            <person name="Ay H."/>
            <person name="Saygin H."/>
            <person name="Sahin N."/>
        </authorList>
    </citation>
    <scope>NUCLEOTIDE SEQUENCE [LARGE SCALE GENOMIC DNA]</scope>
    <source>
        <strain evidence="2 3">KCTC 19397</strain>
    </source>
</reference>
<protein>
    <submittedName>
        <fullName evidence="2">Uncharacterized protein</fullName>
    </submittedName>
</protein>
<organism evidence="2 3">
    <name type="scientific">Saccharopolyspora endophytica</name>
    <dbReference type="NCBI Taxonomy" id="543886"/>
    <lineage>
        <taxon>Bacteria</taxon>
        <taxon>Bacillati</taxon>
        <taxon>Actinomycetota</taxon>
        <taxon>Actinomycetes</taxon>
        <taxon>Pseudonocardiales</taxon>
        <taxon>Pseudonocardiaceae</taxon>
        <taxon>Saccharopolyspora</taxon>
    </lineage>
</organism>
<name>A0ABS5DK07_9PSEU</name>
<evidence type="ECO:0000313" key="3">
    <source>
        <dbReference type="Proteomes" id="UP000674084"/>
    </source>
</evidence>
<feature type="compositionally biased region" description="Basic and acidic residues" evidence="1">
    <location>
        <begin position="17"/>
        <end position="36"/>
    </location>
</feature>
<dbReference type="EMBL" id="JAGPXE010000010">
    <property type="protein sequence ID" value="MBQ0926627.1"/>
    <property type="molecule type" value="Genomic_DNA"/>
</dbReference>
<dbReference type="Proteomes" id="UP000674084">
    <property type="component" value="Unassembled WGS sequence"/>
</dbReference>
<gene>
    <name evidence="2" type="ORF">KBO27_21985</name>
</gene>
<evidence type="ECO:0000313" key="2">
    <source>
        <dbReference type="EMBL" id="MBQ0926627.1"/>
    </source>
</evidence>
<evidence type="ECO:0000256" key="1">
    <source>
        <dbReference type="SAM" id="MobiDB-lite"/>
    </source>
</evidence>
<proteinExistence type="predicted"/>
<accession>A0ABS5DK07</accession>
<feature type="region of interest" description="Disordered" evidence="1">
    <location>
        <begin position="1"/>
        <end position="54"/>
    </location>
</feature>